<evidence type="ECO:0000313" key="1">
    <source>
        <dbReference type="EMBL" id="MCI47065.1"/>
    </source>
</evidence>
<name>A0A392SGK1_9FABA</name>
<feature type="non-terminal residue" evidence="1">
    <location>
        <position position="1"/>
    </location>
</feature>
<organism evidence="1 2">
    <name type="scientific">Trifolium medium</name>
    <dbReference type="NCBI Taxonomy" id="97028"/>
    <lineage>
        <taxon>Eukaryota</taxon>
        <taxon>Viridiplantae</taxon>
        <taxon>Streptophyta</taxon>
        <taxon>Embryophyta</taxon>
        <taxon>Tracheophyta</taxon>
        <taxon>Spermatophyta</taxon>
        <taxon>Magnoliopsida</taxon>
        <taxon>eudicotyledons</taxon>
        <taxon>Gunneridae</taxon>
        <taxon>Pentapetalae</taxon>
        <taxon>rosids</taxon>
        <taxon>fabids</taxon>
        <taxon>Fabales</taxon>
        <taxon>Fabaceae</taxon>
        <taxon>Papilionoideae</taxon>
        <taxon>50 kb inversion clade</taxon>
        <taxon>NPAAA clade</taxon>
        <taxon>Hologalegina</taxon>
        <taxon>IRL clade</taxon>
        <taxon>Trifolieae</taxon>
        <taxon>Trifolium</taxon>
    </lineage>
</organism>
<dbReference type="Proteomes" id="UP000265520">
    <property type="component" value="Unassembled WGS sequence"/>
</dbReference>
<evidence type="ECO:0000313" key="2">
    <source>
        <dbReference type="Proteomes" id="UP000265520"/>
    </source>
</evidence>
<reference evidence="1 2" key="1">
    <citation type="journal article" date="2018" name="Front. Plant Sci.">
        <title>Red Clover (Trifolium pratense) and Zigzag Clover (T. medium) - A Picture of Genomic Similarities and Differences.</title>
        <authorList>
            <person name="Dluhosova J."/>
            <person name="Istvanek J."/>
            <person name="Nedelnik J."/>
            <person name="Repkova J."/>
        </authorList>
    </citation>
    <scope>NUCLEOTIDE SEQUENCE [LARGE SCALE GENOMIC DNA]</scope>
    <source>
        <strain evidence="2">cv. 10/8</strain>
        <tissue evidence="1">Leaf</tissue>
    </source>
</reference>
<dbReference type="AlphaFoldDB" id="A0A392SGK1"/>
<keyword evidence="2" id="KW-1185">Reference proteome</keyword>
<protein>
    <submittedName>
        <fullName evidence="1">Uncharacterized protein</fullName>
    </submittedName>
</protein>
<sequence length="46" mass="5210">EALATMANLMARDNDPGRDDEKRLERFMMHKPTIFTGGYNPEGAIK</sequence>
<comment type="caution">
    <text evidence="1">The sequence shown here is derived from an EMBL/GenBank/DDBJ whole genome shotgun (WGS) entry which is preliminary data.</text>
</comment>
<dbReference type="EMBL" id="LXQA010366698">
    <property type="protein sequence ID" value="MCI47065.1"/>
    <property type="molecule type" value="Genomic_DNA"/>
</dbReference>
<proteinExistence type="predicted"/>
<accession>A0A392SGK1</accession>